<comment type="caution">
    <text evidence="2">The sequence shown here is derived from an EMBL/GenBank/DDBJ whole genome shotgun (WGS) entry which is preliminary data.</text>
</comment>
<dbReference type="AlphaFoldDB" id="A0AAW6EHI1"/>
<sequence length="331" mass="38003">MENTEITVSMKTAMAEHQHICECYRTAATAIVEMGRSLKNIRDYKLYIALGYESFKNYLESNGDYTFKERQAYTYIKLYEDNSTKFLEEHASIGVTKLELLSKLPEYEREEFADTHDLGGMTVEEVKKLIKEKQALGEQLTFLEEEKKEQTESAESLRAEIEELREKLKQAEDKPIEVVKRDLDEEEIDKIRLSVRQELHAEHMKELNALKKSSREAVKAAEAEKDNVLKEAQAERDNAVKEAVAKYETALSKAKAEAEEADHAKAELEKKLKSGNADEARVALKIIFENVQKGLTEFIEKINDIEDPQTKEKFITVTSQWLRQAADDLEG</sequence>
<protein>
    <submittedName>
        <fullName evidence="2">DUF3102 domain-containing protein</fullName>
    </submittedName>
</protein>
<name>A0AAW6EHI1_9FIRM</name>
<evidence type="ECO:0000313" key="2">
    <source>
        <dbReference type="EMBL" id="MDB8751325.1"/>
    </source>
</evidence>
<reference evidence="2" key="1">
    <citation type="submission" date="2023-01" db="EMBL/GenBank/DDBJ databases">
        <title>Human gut microbiome strain richness.</title>
        <authorList>
            <person name="Chen-Liaw A."/>
        </authorList>
    </citation>
    <scope>NUCLEOTIDE SEQUENCE</scope>
    <source>
        <strain evidence="2">D43st1_D9_D43t1_170807</strain>
    </source>
</reference>
<dbReference type="Proteomes" id="UP001213042">
    <property type="component" value="Unassembled WGS sequence"/>
</dbReference>
<proteinExistence type="predicted"/>
<organism evidence="2 3">
    <name type="scientific">Ruminococcus bicirculans</name>
    <name type="common">ex Wegman et al. 2014</name>
    <dbReference type="NCBI Taxonomy" id="1160721"/>
    <lineage>
        <taxon>Bacteria</taxon>
        <taxon>Bacillati</taxon>
        <taxon>Bacillota</taxon>
        <taxon>Clostridia</taxon>
        <taxon>Eubacteriales</taxon>
        <taxon>Oscillospiraceae</taxon>
        <taxon>Ruminococcus</taxon>
    </lineage>
</organism>
<gene>
    <name evidence="2" type="ORF">PNW00_12830</name>
</gene>
<dbReference type="RefSeq" id="WP_195221759.1">
    <property type="nucleotide sequence ID" value="NZ_JADMWL010000028.1"/>
</dbReference>
<feature type="coiled-coil region" evidence="1">
    <location>
        <begin position="204"/>
        <end position="278"/>
    </location>
</feature>
<dbReference type="Pfam" id="PF11300">
    <property type="entry name" value="DUF3102"/>
    <property type="match status" value="1"/>
</dbReference>
<keyword evidence="1" id="KW-0175">Coiled coil</keyword>
<evidence type="ECO:0000313" key="3">
    <source>
        <dbReference type="Proteomes" id="UP001213042"/>
    </source>
</evidence>
<dbReference type="EMBL" id="JAQMLU010000029">
    <property type="protein sequence ID" value="MDB8751325.1"/>
    <property type="molecule type" value="Genomic_DNA"/>
</dbReference>
<dbReference type="InterPro" id="IPR021451">
    <property type="entry name" value="DUF3102"/>
</dbReference>
<feature type="coiled-coil region" evidence="1">
    <location>
        <begin position="126"/>
        <end position="174"/>
    </location>
</feature>
<evidence type="ECO:0000256" key="1">
    <source>
        <dbReference type="SAM" id="Coils"/>
    </source>
</evidence>
<accession>A0AAW6EHI1</accession>